<evidence type="ECO:0000259" key="9">
    <source>
        <dbReference type="Pfam" id="PF18425"/>
    </source>
</evidence>
<evidence type="ECO:0000313" key="10">
    <source>
        <dbReference type="EMBL" id="GKX30927.1"/>
    </source>
</evidence>
<dbReference type="RefSeq" id="WP_309298653.1">
    <property type="nucleotide sequence ID" value="NZ_BRLB01000012.1"/>
</dbReference>
<evidence type="ECO:0000256" key="6">
    <source>
        <dbReference type="PROSITE-ProRule" id="PRU01240"/>
    </source>
</evidence>
<sequence>MDNNQKVDDRLNLAVDLTSDERLYTTDLNVGYNEEANTWELIVKYNGQIIDIPEIVALTEDIEQLTMDYAIVTIKEENIDMFASFPEIEYVEKPSSLFFNLETSLRAACITSVQNVFPRLKGKGVLLGIIDSGIDYSHPDFRNEDGTTRIISIWDQSIAGNPPKGFSEGTEYTSEQINEALTKTNKFERLEIVPSDDFLGHGTHVAGIAGGNGRASNRQYIGVAPEAEFIIVKLGRRGQESFPSTTEIMRAIVYVINKAEELGRPVSINLSFGNNYGPHDGKSLFETFIDNMASEWKNVISVGSGNEGSTALHTSGSLNEGEEKEIEIAIFTGEPNITIQLWKAYSDAINISITAPNGVSSGFVTPILGKQQFNLDRTKVLLYYGEPSPFNLDQQIYIELIPQAGRYITDGIWKITLQADTIVSGNYDMWLPGSVGKDTKFLQPTVDTTLTMPSTANKVITVGAYDPATGSLAPFSGRGYTRRSNTITVKPDLVAPGVNIVSTFPGGGYDSLSGTSMATPFVTGAAALLMEWGIVKGNDPYLYGEKVKSYLQRSANRNEDLFDYPNNMWGYGTLCLANVFKDITTVEINEYIKQTDIINKEIDDRSSIEECKKAVMSEEYFDLLIEYESIEDIYERYNPQCIQILDDQYAIVHIYIGDDCRGIIDKVNLSEIPHCFGPYAISALEDAGILSFHTQPYVPLRGKGVIIGIIDSGIDYTDKIFRYEDNTTKILSIWDQTIEGSPPEGFVFGTEYTEEDINNAIQVDDPFSIVPTVDNTGHGTFLAGMAAGREDRDNNFVGAAPDASLIVVKLKKAKKCLRDFYLIEDSVESVYQSTDVILAAKYIRELSSRLQMPLSIIIGLGSNQGAHDGSSITEGYLTSIARRIGNTVTVAVGNESNLAHHYRGQFEEEDEYKNVEIKVPPNEPGFTFNIWSNAPDKISISITSPTGEFIDRIPATLAKTEEIKFLLEKTVIYVEYQLSEGRTGDEVIFVRMQEPTEGIWTITVYGDLIVNGRIDVWIPRKGWVEEETQFLLPDPFTTITDPSSGIGLLSVGAYDHRSGSLYLSSGRGLTRDEVLKPDLVAPGVGVVGPLPDNTYGPMVGTSISAAITGGAAALLLEWGIIKGNDPTMDTGKVRNYLIRGAKRKRSIKYPNSEWGYGELDLLGAFRAIRGS</sequence>
<dbReference type="Pfam" id="PF18425">
    <property type="entry name" value="CspB_prodomain"/>
    <property type="match status" value="1"/>
</dbReference>
<accession>A0A9W5YCF8</accession>
<organism evidence="10 11">
    <name type="scientific">Vallitalea longa</name>
    <dbReference type="NCBI Taxonomy" id="2936439"/>
    <lineage>
        <taxon>Bacteria</taxon>
        <taxon>Bacillati</taxon>
        <taxon>Bacillota</taxon>
        <taxon>Clostridia</taxon>
        <taxon>Lachnospirales</taxon>
        <taxon>Vallitaleaceae</taxon>
        <taxon>Vallitalea</taxon>
    </lineage>
</organism>
<feature type="active site" description="Charge relay system" evidence="6">
    <location>
        <position position="1102"/>
    </location>
</feature>
<dbReference type="Gene3D" id="2.60.120.1290">
    <property type="match status" value="2"/>
</dbReference>
<evidence type="ECO:0000256" key="7">
    <source>
        <dbReference type="RuleBase" id="RU003355"/>
    </source>
</evidence>
<dbReference type="InterPro" id="IPR023828">
    <property type="entry name" value="Peptidase_S8_Ser-AS"/>
</dbReference>
<dbReference type="InterPro" id="IPR034045">
    <property type="entry name" value="Pep_S8_CspA-like"/>
</dbReference>
<dbReference type="PANTHER" id="PTHR43806:SF11">
    <property type="entry name" value="CEREVISIN-RELATED"/>
    <property type="match status" value="1"/>
</dbReference>
<feature type="active site" description="Charge relay system" evidence="5 6">
    <location>
        <position position="201"/>
    </location>
</feature>
<feature type="domain" description="Peptidase S8/S53" evidence="8">
    <location>
        <begin position="122"/>
        <end position="308"/>
    </location>
</feature>
<proteinExistence type="inferred from homology"/>
<dbReference type="AlphaFoldDB" id="A0A9W5YCF8"/>
<keyword evidence="3 6" id="KW-0378">Hydrolase</keyword>
<comment type="similarity">
    <text evidence="1 6 7">Belongs to the peptidase S8 family.</text>
</comment>
<evidence type="ECO:0000256" key="3">
    <source>
        <dbReference type="ARBA" id="ARBA00022801"/>
    </source>
</evidence>
<feature type="active site" description="Charge relay system" evidence="5 6">
    <location>
        <position position="131"/>
    </location>
</feature>
<keyword evidence="11" id="KW-1185">Reference proteome</keyword>
<dbReference type="InterPro" id="IPR022398">
    <property type="entry name" value="Peptidase_S8_His-AS"/>
</dbReference>
<dbReference type="Proteomes" id="UP001144256">
    <property type="component" value="Unassembled WGS sequence"/>
</dbReference>
<dbReference type="PROSITE" id="PS51892">
    <property type="entry name" value="SUBTILASE"/>
    <property type="match status" value="2"/>
</dbReference>
<evidence type="ECO:0000256" key="4">
    <source>
        <dbReference type="ARBA" id="ARBA00022825"/>
    </source>
</evidence>
<dbReference type="PROSITE" id="PS00137">
    <property type="entry name" value="SUBTILASE_HIS"/>
    <property type="match status" value="1"/>
</dbReference>
<evidence type="ECO:0000259" key="8">
    <source>
        <dbReference type="Pfam" id="PF00082"/>
    </source>
</evidence>
<dbReference type="Pfam" id="PF00082">
    <property type="entry name" value="Peptidase_S8"/>
    <property type="match status" value="4"/>
</dbReference>
<dbReference type="Gene3D" id="3.40.50.200">
    <property type="entry name" value="Peptidase S8/S53 domain"/>
    <property type="match status" value="2"/>
</dbReference>
<comment type="caution">
    <text evidence="10">The sequence shown here is derived from an EMBL/GenBank/DDBJ whole genome shotgun (WGS) entry which is preliminary data.</text>
</comment>
<dbReference type="SUPFAM" id="SSF52743">
    <property type="entry name" value="Subtilisin-like"/>
    <property type="match status" value="2"/>
</dbReference>
<keyword evidence="4 6" id="KW-0720">Serine protease</keyword>
<dbReference type="GO" id="GO:0004252">
    <property type="term" value="F:serine-type endopeptidase activity"/>
    <property type="evidence" value="ECO:0007669"/>
    <property type="project" value="UniProtKB-UniRule"/>
</dbReference>
<dbReference type="Gene3D" id="3.30.70.2980">
    <property type="match status" value="1"/>
</dbReference>
<keyword evidence="2 6" id="KW-0645">Protease</keyword>
<dbReference type="GO" id="GO:0006508">
    <property type="term" value="P:proteolysis"/>
    <property type="evidence" value="ECO:0007669"/>
    <property type="project" value="UniProtKB-KW"/>
</dbReference>
<evidence type="ECO:0000256" key="2">
    <source>
        <dbReference type="ARBA" id="ARBA00022670"/>
    </source>
</evidence>
<feature type="domain" description="Peptidase S8/S53" evidence="8">
    <location>
        <begin position="1037"/>
        <end position="1157"/>
    </location>
</feature>
<feature type="active site" description="Charge relay system" evidence="6">
    <location>
        <position position="778"/>
    </location>
</feature>
<feature type="domain" description="Peptidase S8/S53" evidence="8">
    <location>
        <begin position="447"/>
        <end position="572"/>
    </location>
</feature>
<dbReference type="CDD" id="cd07478">
    <property type="entry name" value="Peptidases_S8_CspA-like"/>
    <property type="match status" value="2"/>
</dbReference>
<reference evidence="10" key="1">
    <citation type="submission" date="2022-06" db="EMBL/GenBank/DDBJ databases">
        <title>Vallitalea longa sp. nov., an anaerobic bacterium isolated from marine sediment.</title>
        <authorList>
            <person name="Hirano S."/>
            <person name="Terahara T."/>
            <person name="Mori K."/>
            <person name="Hamada M."/>
            <person name="Matsumoto R."/>
            <person name="Kobayashi T."/>
        </authorList>
    </citation>
    <scope>NUCLEOTIDE SEQUENCE</scope>
    <source>
        <strain evidence="10">SH18-1</strain>
    </source>
</reference>
<feature type="active site" description="Charge relay system" evidence="6">
    <location>
        <position position="711"/>
    </location>
</feature>
<dbReference type="PANTHER" id="PTHR43806">
    <property type="entry name" value="PEPTIDASE S8"/>
    <property type="match status" value="1"/>
</dbReference>
<feature type="active site" description="Charge relay system" evidence="5 6">
    <location>
        <position position="516"/>
    </location>
</feature>
<protein>
    <submittedName>
        <fullName evidence="10">Peptidase S8</fullName>
    </submittedName>
</protein>
<feature type="domain" description="Csp protease B prodomain" evidence="9">
    <location>
        <begin position="5"/>
        <end position="94"/>
    </location>
</feature>
<gene>
    <name evidence="10" type="ORF">SH1V18_34070</name>
</gene>
<evidence type="ECO:0000313" key="11">
    <source>
        <dbReference type="Proteomes" id="UP001144256"/>
    </source>
</evidence>
<dbReference type="PROSITE" id="PS00136">
    <property type="entry name" value="SUBTILASE_ASP"/>
    <property type="match status" value="1"/>
</dbReference>
<dbReference type="EMBL" id="BRLB01000012">
    <property type="protein sequence ID" value="GKX30927.1"/>
    <property type="molecule type" value="Genomic_DNA"/>
</dbReference>
<evidence type="ECO:0000256" key="5">
    <source>
        <dbReference type="PIRSR" id="PIRSR615500-1"/>
    </source>
</evidence>
<dbReference type="InterPro" id="IPR023827">
    <property type="entry name" value="Peptidase_S8_Asp-AS"/>
</dbReference>
<dbReference type="InterPro" id="IPR041365">
    <property type="entry name" value="CspB_prodomain"/>
</dbReference>
<evidence type="ECO:0000256" key="1">
    <source>
        <dbReference type="ARBA" id="ARBA00011073"/>
    </source>
</evidence>
<name>A0A9W5YCF8_9FIRM</name>
<dbReference type="InterPro" id="IPR050131">
    <property type="entry name" value="Peptidase_S8_subtilisin-like"/>
</dbReference>
<dbReference type="PROSITE" id="PS00138">
    <property type="entry name" value="SUBTILASE_SER"/>
    <property type="match status" value="1"/>
</dbReference>
<dbReference type="PRINTS" id="PR00723">
    <property type="entry name" value="SUBTILISIN"/>
</dbReference>
<dbReference type="InterPro" id="IPR015500">
    <property type="entry name" value="Peptidase_S8_subtilisin-rel"/>
</dbReference>
<dbReference type="InterPro" id="IPR000209">
    <property type="entry name" value="Peptidase_S8/S53_dom"/>
</dbReference>
<dbReference type="InterPro" id="IPR036852">
    <property type="entry name" value="Peptidase_S8/S53_dom_sf"/>
</dbReference>
<feature type="domain" description="Peptidase S8/S53" evidence="8">
    <location>
        <begin position="702"/>
        <end position="837"/>
    </location>
</feature>